<feature type="compositionally biased region" description="Basic and acidic residues" evidence="11">
    <location>
        <begin position="880"/>
        <end position="897"/>
    </location>
</feature>
<keyword evidence="2" id="KW-1003">Cell membrane</keyword>
<feature type="transmembrane region" description="Helical" evidence="12">
    <location>
        <begin position="537"/>
        <end position="559"/>
    </location>
</feature>
<evidence type="ECO:0000256" key="5">
    <source>
        <dbReference type="ARBA" id="ARBA00022737"/>
    </source>
</evidence>
<evidence type="ECO:0000256" key="1">
    <source>
        <dbReference type="ARBA" id="ARBA00004651"/>
    </source>
</evidence>
<evidence type="ECO:0000256" key="12">
    <source>
        <dbReference type="SAM" id="Phobius"/>
    </source>
</evidence>
<feature type="signal peptide" evidence="13">
    <location>
        <begin position="1"/>
        <end position="25"/>
    </location>
</feature>
<dbReference type="InterPro" id="IPR032675">
    <property type="entry name" value="LRR_dom_sf"/>
</dbReference>
<dbReference type="OrthoDB" id="5981530at2759"/>
<dbReference type="Pfam" id="PF13855">
    <property type="entry name" value="LRR_8"/>
    <property type="match status" value="2"/>
</dbReference>
<dbReference type="PRINTS" id="PR00237">
    <property type="entry name" value="GPCRRHODOPSN"/>
</dbReference>
<evidence type="ECO:0000256" key="13">
    <source>
        <dbReference type="SAM" id="SignalP"/>
    </source>
</evidence>
<evidence type="ECO:0000256" key="7">
    <source>
        <dbReference type="ARBA" id="ARBA00023040"/>
    </source>
</evidence>
<dbReference type="Proteomes" id="UP000594262">
    <property type="component" value="Unplaced"/>
</dbReference>
<dbReference type="PROSITE" id="PS00237">
    <property type="entry name" value="G_PROTEIN_RECEP_F1_1"/>
    <property type="match status" value="1"/>
</dbReference>
<evidence type="ECO:0000313" key="16">
    <source>
        <dbReference type="Proteomes" id="UP000594262"/>
    </source>
</evidence>
<feature type="chain" id="PRO_5029463715" description="G-protein coupled receptors family 1 profile domain-containing protein" evidence="13">
    <location>
        <begin position="26"/>
        <end position="919"/>
    </location>
</feature>
<keyword evidence="4 12" id="KW-0812">Transmembrane</keyword>
<evidence type="ECO:0000256" key="2">
    <source>
        <dbReference type="ARBA" id="ARBA00022475"/>
    </source>
</evidence>
<feature type="transmembrane region" description="Helical" evidence="12">
    <location>
        <begin position="711"/>
        <end position="730"/>
    </location>
</feature>
<dbReference type="AlphaFoldDB" id="A0A7M6DMG1"/>
<dbReference type="GO" id="GO:0009755">
    <property type="term" value="P:hormone-mediated signaling pathway"/>
    <property type="evidence" value="ECO:0007669"/>
    <property type="project" value="TreeGrafter"/>
</dbReference>
<evidence type="ECO:0000256" key="6">
    <source>
        <dbReference type="ARBA" id="ARBA00022989"/>
    </source>
</evidence>
<keyword evidence="10" id="KW-0807">Transducer</keyword>
<dbReference type="InterPro" id="IPR001611">
    <property type="entry name" value="Leu-rich_rpt"/>
</dbReference>
<dbReference type="EnsemblMetazoa" id="CLYHEMT016157.1">
    <property type="protein sequence ID" value="CLYHEMP016157.1"/>
    <property type="gene ID" value="CLYHEMG016157"/>
</dbReference>
<feature type="transmembrane region" description="Helical" evidence="12">
    <location>
        <begin position="622"/>
        <end position="644"/>
    </location>
</feature>
<dbReference type="RefSeq" id="XP_066931264.1">
    <property type="nucleotide sequence ID" value="XM_067075163.1"/>
</dbReference>
<keyword evidence="9" id="KW-0675">Receptor</keyword>
<dbReference type="GO" id="GO:0008528">
    <property type="term" value="F:G protein-coupled peptide receptor activity"/>
    <property type="evidence" value="ECO:0007669"/>
    <property type="project" value="TreeGrafter"/>
</dbReference>
<feature type="transmembrane region" description="Helical" evidence="12">
    <location>
        <begin position="673"/>
        <end position="696"/>
    </location>
</feature>
<dbReference type="SUPFAM" id="SSF81321">
    <property type="entry name" value="Family A G protein-coupled receptor-like"/>
    <property type="match status" value="1"/>
</dbReference>
<reference evidence="15" key="1">
    <citation type="submission" date="2021-01" db="UniProtKB">
        <authorList>
            <consortium name="EnsemblMetazoa"/>
        </authorList>
    </citation>
    <scope>IDENTIFICATION</scope>
</reference>
<keyword evidence="5" id="KW-0677">Repeat</keyword>
<dbReference type="PRINTS" id="PR00373">
    <property type="entry name" value="GLYCHORMONER"/>
</dbReference>
<proteinExistence type="predicted"/>
<comment type="subcellular location">
    <subcellularLocation>
        <location evidence="1">Cell membrane</location>
        <topology evidence="1">Multi-pass membrane protein</topology>
    </subcellularLocation>
</comment>
<dbReference type="PROSITE" id="PS50262">
    <property type="entry name" value="G_PROTEIN_RECEP_F1_2"/>
    <property type="match status" value="1"/>
</dbReference>
<evidence type="ECO:0000256" key="4">
    <source>
        <dbReference type="ARBA" id="ARBA00022692"/>
    </source>
</evidence>
<evidence type="ECO:0000256" key="10">
    <source>
        <dbReference type="ARBA" id="ARBA00023224"/>
    </source>
</evidence>
<dbReference type="InterPro" id="IPR002131">
    <property type="entry name" value="Gphrmn_rcpt_fam"/>
</dbReference>
<protein>
    <recommendedName>
        <fullName evidence="14">G-protein coupled receptors family 1 profile domain-containing protein</fullName>
    </recommendedName>
</protein>
<feature type="region of interest" description="Disordered" evidence="11">
    <location>
        <begin position="873"/>
        <end position="904"/>
    </location>
</feature>
<dbReference type="GO" id="GO:0016500">
    <property type="term" value="F:protein-hormone receptor activity"/>
    <property type="evidence" value="ECO:0007669"/>
    <property type="project" value="InterPro"/>
</dbReference>
<sequence>MGRTGSYLLQLIFVFNYFWWQTAHGFTAEPSVTIALFSGRTLYKKIDENRTKIFPDCEDIFEVDGRSIRTLQINKLHFEKIDQTLLKKLPNLKSLEIERNGELEILHKNTFIYNTKLHHLVLRGNARLSKCEDGAFNQIFMQKTTLGVLDLENNAFEHVPRFQEEPPGLKTLKISSNPIYNIESDTFINLTYVEHISMKKMLMIRVPNNVFSRCSRLHTLDLSNNTKLEVLSNEAFVGADIRFLDISDSKISYLPHLGLEKLVDLKIAITPNLWEISNNIVAIPSLRKVRVASNQRWLCCAFSMKRTAMKVPVSSKPLNESLLCPTGIPRTTSIRLSSTRASTDDPFGGFGDSGRLETTKDPFEDFLGGFGKKRKRRGFGLGSFVPGNGSVKPTGNTKPGIEFTDNFLPNTPVIHTRGVICNPNITGSTYAEEILEPVECTPEPDALQPCDDIMGNVFLTSISWLFSIVALLGNAMVFCVLILSRRGVSVTKFLLINLSFADLCLALYLFILVSASTHTHGNYYNYVKEWQFSGGCSIAGSLAIFSSQLSMLVLVVITIERYFAIVHAMHFHRRVTMHHATIGMVAAWFISLFMAILPLAGVNSYTEVAICLPFRTETNTDMAYIGIVLILNLTFFIFVLVSYLRMFLVVRSPHLEGGGGGQQRNDSEVAKRMALLVFTDFFCWGPIAFVGLWSVFGDTDTLGMTVKNSKFLLVIFFPINALCNPFLYAVSTNSFKRDFYDLLIRCGLCQDCIARINEGAYTNSMSQKHSMRSDTLTSSIGRHASSVLKSPAEKSGLLSKVLAKRVKMDHQNNKYVPNTPDMSIPGTPMTDNVFETPAKNYTENPFFKTVLSIRTNEGEEESERDSLLLTESLPSVDTNENEKVKSNGDLEKKDTRRTAGFSQYDLTPETIRAAETSCV</sequence>
<accession>A0A7M6DMG1</accession>
<dbReference type="Pfam" id="PF00001">
    <property type="entry name" value="7tm_1"/>
    <property type="match status" value="1"/>
</dbReference>
<evidence type="ECO:0000313" key="15">
    <source>
        <dbReference type="EnsemblMetazoa" id="CLYHEMP016157.1"/>
    </source>
</evidence>
<keyword evidence="7" id="KW-0297">G-protein coupled receptor</keyword>
<evidence type="ECO:0000256" key="11">
    <source>
        <dbReference type="SAM" id="MobiDB-lite"/>
    </source>
</evidence>
<dbReference type="SUPFAM" id="SSF52047">
    <property type="entry name" value="RNI-like"/>
    <property type="match status" value="1"/>
</dbReference>
<dbReference type="Gene3D" id="1.20.1070.10">
    <property type="entry name" value="Rhodopsin 7-helix transmembrane proteins"/>
    <property type="match status" value="1"/>
</dbReference>
<organism evidence="15 16">
    <name type="scientific">Clytia hemisphaerica</name>
    <dbReference type="NCBI Taxonomy" id="252671"/>
    <lineage>
        <taxon>Eukaryota</taxon>
        <taxon>Metazoa</taxon>
        <taxon>Cnidaria</taxon>
        <taxon>Hydrozoa</taxon>
        <taxon>Hydroidolina</taxon>
        <taxon>Leptothecata</taxon>
        <taxon>Obeliida</taxon>
        <taxon>Clytiidae</taxon>
        <taxon>Clytia</taxon>
    </lineage>
</organism>
<dbReference type="GO" id="GO:0005886">
    <property type="term" value="C:plasma membrane"/>
    <property type="evidence" value="ECO:0007669"/>
    <property type="project" value="UniProtKB-SubCell"/>
</dbReference>
<evidence type="ECO:0000259" key="14">
    <source>
        <dbReference type="PROSITE" id="PS50262"/>
    </source>
</evidence>
<dbReference type="InterPro" id="IPR017452">
    <property type="entry name" value="GPCR_Rhodpsn_7TM"/>
</dbReference>
<evidence type="ECO:0000256" key="3">
    <source>
        <dbReference type="ARBA" id="ARBA00022614"/>
    </source>
</evidence>
<feature type="transmembrane region" description="Helical" evidence="12">
    <location>
        <begin position="495"/>
        <end position="517"/>
    </location>
</feature>
<evidence type="ECO:0000256" key="9">
    <source>
        <dbReference type="ARBA" id="ARBA00023170"/>
    </source>
</evidence>
<feature type="domain" description="G-protein coupled receptors family 1 profile" evidence="14">
    <location>
        <begin position="473"/>
        <end position="728"/>
    </location>
</feature>
<dbReference type="InterPro" id="IPR000276">
    <property type="entry name" value="GPCR_Rhodpsn"/>
</dbReference>
<feature type="transmembrane region" description="Helical" evidence="12">
    <location>
        <begin position="462"/>
        <end position="483"/>
    </location>
</feature>
<dbReference type="Gene3D" id="3.80.10.10">
    <property type="entry name" value="Ribonuclease Inhibitor"/>
    <property type="match status" value="1"/>
</dbReference>
<keyword evidence="3" id="KW-0433">Leucine-rich repeat</keyword>
<evidence type="ECO:0000256" key="8">
    <source>
        <dbReference type="ARBA" id="ARBA00023136"/>
    </source>
</evidence>
<dbReference type="GeneID" id="136818920"/>
<dbReference type="PANTHER" id="PTHR24372:SF74">
    <property type="entry name" value="LP13728P"/>
    <property type="match status" value="1"/>
</dbReference>
<name>A0A7M6DMG1_9CNID</name>
<keyword evidence="13" id="KW-0732">Signal</keyword>
<keyword evidence="6 12" id="KW-1133">Transmembrane helix</keyword>
<dbReference type="GO" id="GO:0007189">
    <property type="term" value="P:adenylate cyclase-activating G protein-coupled receptor signaling pathway"/>
    <property type="evidence" value="ECO:0007669"/>
    <property type="project" value="TreeGrafter"/>
</dbReference>
<keyword evidence="8 12" id="KW-0472">Membrane</keyword>
<feature type="transmembrane region" description="Helical" evidence="12">
    <location>
        <begin position="580"/>
        <end position="602"/>
    </location>
</feature>
<keyword evidence="16" id="KW-1185">Reference proteome</keyword>
<dbReference type="PANTHER" id="PTHR24372">
    <property type="entry name" value="GLYCOPROTEIN HORMONE RECEPTOR"/>
    <property type="match status" value="1"/>
</dbReference>